<reference evidence="2 3" key="1">
    <citation type="submission" date="2020-08" db="EMBL/GenBank/DDBJ databases">
        <title>Sequencing the genomes of 1000 actinobacteria strains.</title>
        <authorList>
            <person name="Klenk H.-P."/>
        </authorList>
    </citation>
    <scope>NUCLEOTIDE SEQUENCE [LARGE SCALE GENOMIC DNA]</scope>
    <source>
        <strain evidence="2 3">DSM 45507</strain>
    </source>
</reference>
<comment type="caution">
    <text evidence="2">The sequence shown here is derived from an EMBL/GenBank/DDBJ whole genome shotgun (WGS) entry which is preliminary data.</text>
</comment>
<evidence type="ECO:0000259" key="1">
    <source>
        <dbReference type="Pfam" id="PF11716"/>
    </source>
</evidence>
<feature type="domain" description="Mycothiol-dependent maleylpyruvate isomerase metal-binding" evidence="1">
    <location>
        <begin position="10"/>
        <end position="127"/>
    </location>
</feature>
<dbReference type="NCBIfam" id="TIGR03086">
    <property type="entry name" value="TIGR03086 family metal-binding protein"/>
    <property type="match status" value="1"/>
</dbReference>
<protein>
    <submittedName>
        <fullName evidence="2">Uncharacterized protein (TIGR03086 family)</fullName>
    </submittedName>
</protein>
<gene>
    <name evidence="2" type="ORF">HD596_007349</name>
</gene>
<dbReference type="GO" id="GO:0046872">
    <property type="term" value="F:metal ion binding"/>
    <property type="evidence" value="ECO:0007669"/>
    <property type="project" value="InterPro"/>
</dbReference>
<evidence type="ECO:0000313" key="3">
    <source>
        <dbReference type="Proteomes" id="UP000579153"/>
    </source>
</evidence>
<dbReference type="AlphaFoldDB" id="A0A7W9GBE7"/>
<dbReference type="InterPro" id="IPR017517">
    <property type="entry name" value="Maleyloyr_isom"/>
</dbReference>
<name>A0A7W9GBE7_9ACTN</name>
<dbReference type="Pfam" id="PF11716">
    <property type="entry name" value="MDMPI_N"/>
    <property type="match status" value="1"/>
</dbReference>
<dbReference type="NCBIfam" id="TIGR03083">
    <property type="entry name" value="maleylpyruvate isomerase family mycothiol-dependent enzyme"/>
    <property type="match status" value="1"/>
</dbReference>
<accession>A0A7W9GBE7</accession>
<dbReference type="Proteomes" id="UP000579153">
    <property type="component" value="Unassembled WGS sequence"/>
</dbReference>
<proteinExistence type="predicted"/>
<dbReference type="Gene3D" id="1.20.120.450">
    <property type="entry name" value="dinb family like domain"/>
    <property type="match status" value="1"/>
</dbReference>
<organism evidence="2 3">
    <name type="scientific">Nonomuraea jabiensis</name>
    <dbReference type="NCBI Taxonomy" id="882448"/>
    <lineage>
        <taxon>Bacteria</taxon>
        <taxon>Bacillati</taxon>
        <taxon>Actinomycetota</taxon>
        <taxon>Actinomycetes</taxon>
        <taxon>Streptosporangiales</taxon>
        <taxon>Streptosporangiaceae</taxon>
        <taxon>Nonomuraea</taxon>
    </lineage>
</organism>
<dbReference type="EMBL" id="JACHMB010000001">
    <property type="protein sequence ID" value="MBB5780593.1"/>
    <property type="molecule type" value="Genomic_DNA"/>
</dbReference>
<sequence>MTSVIEQIDRAIDMTAAIVKGIDPDQLGAGTPCPGWDVRTELNHLVGGMRIFAAELTGTEAGADHESDWLGADPQGAFAVAADLDRAAWHRPGALETSVRLGFGTVPGPMAALIHLTEMLVHGVDLALATHQEHLVDQRSCEELLSVMRGMDFDAYRRPGMFGPELPAPADATAHQRLLAFLGRAATSETAR</sequence>
<keyword evidence="3" id="KW-1185">Reference proteome</keyword>
<dbReference type="RefSeq" id="WP_185074032.1">
    <property type="nucleotide sequence ID" value="NZ_JACHMB010000001.1"/>
</dbReference>
<evidence type="ECO:0000313" key="2">
    <source>
        <dbReference type="EMBL" id="MBB5780593.1"/>
    </source>
</evidence>
<dbReference type="InterPro" id="IPR034660">
    <property type="entry name" value="DinB/YfiT-like"/>
</dbReference>
<dbReference type="InterPro" id="IPR017520">
    <property type="entry name" value="CHP03086"/>
</dbReference>
<dbReference type="SUPFAM" id="SSF109854">
    <property type="entry name" value="DinB/YfiT-like putative metalloenzymes"/>
    <property type="match status" value="1"/>
</dbReference>
<dbReference type="InterPro" id="IPR024344">
    <property type="entry name" value="MDMPI_metal-binding"/>
</dbReference>